<dbReference type="Gene3D" id="3.30.1370.120">
    <property type="match status" value="2"/>
</dbReference>
<dbReference type="HAMAP" id="MF_02219">
    <property type="entry name" value="Type_III_secretin"/>
    <property type="match status" value="1"/>
</dbReference>
<feature type="region of interest" description="Disordered" evidence="12">
    <location>
        <begin position="238"/>
        <end position="268"/>
    </location>
</feature>
<evidence type="ECO:0000313" key="16">
    <source>
        <dbReference type="EMBL" id="MFM0636392.1"/>
    </source>
</evidence>
<dbReference type="Pfam" id="PF00263">
    <property type="entry name" value="Secretin"/>
    <property type="match status" value="1"/>
</dbReference>
<dbReference type="InterPro" id="IPR004845">
    <property type="entry name" value="T2SS_GspD_CS"/>
</dbReference>
<evidence type="ECO:0000256" key="6">
    <source>
        <dbReference type="ARBA" id="ARBA00023010"/>
    </source>
</evidence>
<dbReference type="RefSeq" id="WP_408224620.1">
    <property type="nucleotide sequence ID" value="NZ_JAQQCF010000004.1"/>
</dbReference>
<evidence type="ECO:0000256" key="8">
    <source>
        <dbReference type="ARBA" id="ARBA00023136"/>
    </source>
</evidence>
<dbReference type="Pfam" id="PF03958">
    <property type="entry name" value="Secretin_N"/>
    <property type="match status" value="2"/>
</dbReference>
<evidence type="ECO:0000256" key="12">
    <source>
        <dbReference type="SAM" id="MobiDB-lite"/>
    </source>
</evidence>
<comment type="function">
    <text evidence="10">Component of the type III secretion system (T3SS), also called injectisome, which is used to inject bacterial effector proteins into eukaryotic host cells. Forms a ring-shaped multimeric structure with an apparent central pore in the outer membrane.</text>
</comment>
<evidence type="ECO:0000256" key="2">
    <source>
        <dbReference type="ARBA" id="ARBA00007032"/>
    </source>
</evidence>
<evidence type="ECO:0000256" key="3">
    <source>
        <dbReference type="ARBA" id="ARBA00022448"/>
    </source>
</evidence>
<evidence type="ECO:0000259" key="13">
    <source>
        <dbReference type="Pfam" id="PF00263"/>
    </source>
</evidence>
<dbReference type="Proteomes" id="UP001629432">
    <property type="component" value="Unassembled WGS sequence"/>
</dbReference>
<keyword evidence="3 10" id="KW-0813">Transport</keyword>
<dbReference type="InterPro" id="IPR003522">
    <property type="entry name" value="T3SS_OM_pore_YscC"/>
</dbReference>
<evidence type="ECO:0000256" key="5">
    <source>
        <dbReference type="ARBA" id="ARBA00022927"/>
    </source>
</evidence>
<dbReference type="InterPro" id="IPR005644">
    <property type="entry name" value="NolW-like"/>
</dbReference>
<comment type="caution">
    <text evidence="16">The sequence shown here is derived from an EMBL/GenBank/DDBJ whole genome shotgun (WGS) entry which is preliminary data.</text>
</comment>
<evidence type="ECO:0000313" key="17">
    <source>
        <dbReference type="Proteomes" id="UP001629432"/>
    </source>
</evidence>
<comment type="subunit">
    <text evidence="10">The core secretion machinery of the T3SS is composed of approximately 20 different proteins, including cytoplasmic components, a base, an export apparatus and a needle. This subunit is part of the base, which anchors the injectisome in the bacterial cell envelope. Forms a stable homooligomeric complex.</text>
</comment>
<keyword evidence="5 10" id="KW-0653">Protein transport</keyword>
<comment type="subcellular location">
    <subcellularLocation>
        <location evidence="1 10 11">Cell outer membrane</location>
    </subcellularLocation>
</comment>
<dbReference type="InterPro" id="IPR004846">
    <property type="entry name" value="T2SS/T3SS_dom"/>
</dbReference>
<feature type="signal peptide" evidence="10">
    <location>
        <begin position="1"/>
        <end position="25"/>
    </location>
</feature>
<evidence type="ECO:0000256" key="10">
    <source>
        <dbReference type="HAMAP-Rule" id="MF_02219"/>
    </source>
</evidence>
<feature type="compositionally biased region" description="Gly residues" evidence="12">
    <location>
        <begin position="259"/>
        <end position="268"/>
    </location>
</feature>
<dbReference type="Gene3D" id="3.55.50.30">
    <property type="match status" value="1"/>
</dbReference>
<dbReference type="PRINTS" id="PR01337">
    <property type="entry name" value="TYPE3OMGPROT"/>
</dbReference>
<reference evidence="16 17" key="1">
    <citation type="journal article" date="2024" name="Chem. Sci.">
        <title>Discovery of megapolipeptins by genome mining of a Burkholderiales bacteria collection.</title>
        <authorList>
            <person name="Paulo B.S."/>
            <person name="Recchia M.J.J."/>
            <person name="Lee S."/>
            <person name="Fergusson C.H."/>
            <person name="Romanowski S.B."/>
            <person name="Hernandez A."/>
            <person name="Krull N."/>
            <person name="Liu D.Y."/>
            <person name="Cavanagh H."/>
            <person name="Bos A."/>
            <person name="Gray C.A."/>
            <person name="Murphy B.T."/>
            <person name="Linington R.G."/>
            <person name="Eustaquio A.S."/>
        </authorList>
    </citation>
    <scope>NUCLEOTIDE SEQUENCE [LARGE SCALE GENOMIC DNA]</scope>
    <source>
        <strain evidence="16 17">RL17-338-BIC-A</strain>
    </source>
</reference>
<feature type="domain" description="SPI-1 type 3 secretion system secretin N0" evidence="15">
    <location>
        <begin position="37"/>
        <end position="99"/>
    </location>
</feature>
<dbReference type="NCBIfam" id="TIGR02516">
    <property type="entry name" value="type_III_yscC"/>
    <property type="match status" value="1"/>
</dbReference>
<dbReference type="InterPro" id="IPR050810">
    <property type="entry name" value="Bact_Secretion_Sys_Channel"/>
</dbReference>
<dbReference type="PANTHER" id="PTHR30332">
    <property type="entry name" value="PROBABLE GENERAL SECRETION PATHWAY PROTEIN D"/>
    <property type="match status" value="1"/>
</dbReference>
<accession>A0ABW9DQV9</accession>
<evidence type="ECO:0000256" key="4">
    <source>
        <dbReference type="ARBA" id="ARBA00022729"/>
    </source>
</evidence>
<keyword evidence="8 10" id="KW-0472">Membrane</keyword>
<dbReference type="Pfam" id="PF21304">
    <property type="entry name" value="T3S_SPI-1_N0"/>
    <property type="match status" value="1"/>
</dbReference>
<organism evidence="16 17">
    <name type="scientific">Paraburkholderia metrosideri</name>
    <dbReference type="NCBI Taxonomy" id="580937"/>
    <lineage>
        <taxon>Bacteria</taxon>
        <taxon>Pseudomonadati</taxon>
        <taxon>Pseudomonadota</taxon>
        <taxon>Betaproteobacteria</taxon>
        <taxon>Burkholderiales</taxon>
        <taxon>Burkholderiaceae</taxon>
        <taxon>Paraburkholderia</taxon>
    </lineage>
</organism>
<evidence type="ECO:0000256" key="7">
    <source>
        <dbReference type="ARBA" id="ARBA00023026"/>
    </source>
</evidence>
<evidence type="ECO:0000256" key="9">
    <source>
        <dbReference type="ARBA" id="ARBA00023237"/>
    </source>
</evidence>
<protein>
    <recommendedName>
        <fullName evidence="10">Type 3 secretion system secretin</fullName>
        <shortName evidence="10">T3SS secretin</shortName>
    </recommendedName>
</protein>
<feature type="chain" id="PRO_5044901762" description="Type 3 secretion system secretin" evidence="10">
    <location>
        <begin position="26"/>
        <end position="600"/>
    </location>
</feature>
<evidence type="ECO:0000259" key="15">
    <source>
        <dbReference type="Pfam" id="PF21304"/>
    </source>
</evidence>
<proteinExistence type="inferred from homology"/>
<dbReference type="InterPro" id="IPR038591">
    <property type="entry name" value="NolW-like_sf"/>
</dbReference>
<keyword evidence="7" id="KW-0843">Virulence</keyword>
<dbReference type="EMBL" id="JAQQCF010000004">
    <property type="protein sequence ID" value="MFM0636392.1"/>
    <property type="molecule type" value="Genomic_DNA"/>
</dbReference>
<sequence precursor="true">MTAMNPLARAILFTLLTLCAVDVLAAPVHWKINGIDYSADSKDVKDVLRDFAASQGIPANISKDVSGSVTGKFHMAPRRFLDTLASSFGFVWYFDGQVLDIVTPEEMKSTLIKLDHGSAAELRDTLMSMGVTDPRFHITYDDAQGAAIVNGPPNYVQMVTDIAARLDSTTQHRAGTVIRVYPLHHAWAMDRNADADGTSITLQGVATVLNNMYHPNQGSGTASGAATGSAQNVQRVQPMSDVSGGSSGQAVMPPLPNQSGGGIGSSGGLSGGQATGLLAGLTGHASSQLTAALNGGPGGASGAASSDDQMLPVIEADQRTNSVLIRDTPDRMYQYPELIARLDVRPRLIEIEAQIFEVDETAMRQLGVSWTAHNSRVDFQTGNGQAAQNTYNGTLSQNFGSTTLAGSVTAAATPVGGALSAVIGNAGRYLMANVSALEERNQAKIDASPKVTTLDNIEADMTNDTQFFVRVSGYTSADLYSVSTGVSLRVLPMVVDESGHTQIKLDVAIRDGQLSGQTVDNIPVISSSNINTSAFVNEGESLLVAGYKTNTRTNDGTAVPYLSKIPVLGNLFKSTDKEESHMERLFLLTPRIIDLGVPAT</sequence>
<keyword evidence="4 10" id="KW-0732">Signal</keyword>
<comment type="similarity">
    <text evidence="2 10">Belongs to the bacterial secretin family. T3SS SctC subfamily.</text>
</comment>
<keyword evidence="17" id="KW-1185">Reference proteome</keyword>
<evidence type="ECO:0000259" key="14">
    <source>
        <dbReference type="Pfam" id="PF03958"/>
    </source>
</evidence>
<evidence type="ECO:0000256" key="1">
    <source>
        <dbReference type="ARBA" id="ARBA00004442"/>
    </source>
</evidence>
<evidence type="ECO:0000256" key="11">
    <source>
        <dbReference type="RuleBase" id="RU004004"/>
    </source>
</evidence>
<dbReference type="PANTHER" id="PTHR30332:SF5">
    <property type="entry name" value="SPI-1 TYPE 3 SECRETION SYSTEM SECRETIN"/>
    <property type="match status" value="1"/>
</dbReference>
<dbReference type="PROSITE" id="PS00875">
    <property type="entry name" value="T2SP_D"/>
    <property type="match status" value="1"/>
</dbReference>
<feature type="domain" description="NolW-like" evidence="14">
    <location>
        <begin position="179"/>
        <end position="347"/>
    </location>
</feature>
<name>A0ABW9DQV9_9BURK</name>
<feature type="domain" description="NolW-like" evidence="14">
    <location>
        <begin position="111"/>
        <end position="168"/>
    </location>
</feature>
<feature type="domain" description="Type II/III secretion system secretin-like" evidence="13">
    <location>
        <begin position="436"/>
        <end position="594"/>
    </location>
</feature>
<dbReference type="InterPro" id="IPR049034">
    <property type="entry name" value="T3S_SPI-1_N0"/>
</dbReference>
<keyword evidence="6 10" id="KW-0811">Translocation</keyword>
<gene>
    <name evidence="10 16" type="primary">sctC</name>
    <name evidence="16" type="ORF">PQQ63_06770</name>
</gene>
<keyword evidence="9 10" id="KW-0998">Cell outer membrane</keyword>